<name>A0A9P0MAM3_ACAOB</name>
<comment type="caution">
    <text evidence="1">The sequence shown here is derived from an EMBL/GenBank/DDBJ whole genome shotgun (WGS) entry which is preliminary data.</text>
</comment>
<keyword evidence="2" id="KW-1185">Reference proteome</keyword>
<dbReference type="Gene3D" id="3.30.420.10">
    <property type="entry name" value="Ribonuclease H-like superfamily/Ribonuclease H"/>
    <property type="match status" value="1"/>
</dbReference>
<evidence type="ECO:0008006" key="3">
    <source>
        <dbReference type="Google" id="ProtNLM"/>
    </source>
</evidence>
<dbReference type="GO" id="GO:0003676">
    <property type="term" value="F:nucleic acid binding"/>
    <property type="evidence" value="ECO:0007669"/>
    <property type="project" value="InterPro"/>
</dbReference>
<dbReference type="OrthoDB" id="26525at2759"/>
<dbReference type="EMBL" id="CAKOFQ010007894">
    <property type="protein sequence ID" value="CAH2009572.1"/>
    <property type="molecule type" value="Genomic_DNA"/>
</dbReference>
<sequence length="78" mass="9036">IVGNNFEFQQDNDSKHSSRLCRNYLDQQQELGAMKIMTWPSQSPDLSLVEYLWDELYIQVKQQESTSAADLLAKLQEA</sequence>
<evidence type="ECO:0000313" key="1">
    <source>
        <dbReference type="EMBL" id="CAH2009572.1"/>
    </source>
</evidence>
<feature type="non-terminal residue" evidence="1">
    <location>
        <position position="1"/>
    </location>
</feature>
<evidence type="ECO:0000313" key="2">
    <source>
        <dbReference type="Proteomes" id="UP001152888"/>
    </source>
</evidence>
<dbReference type="AlphaFoldDB" id="A0A9P0MAM3"/>
<reference evidence="1" key="1">
    <citation type="submission" date="2022-03" db="EMBL/GenBank/DDBJ databases">
        <authorList>
            <person name="Sayadi A."/>
        </authorList>
    </citation>
    <scope>NUCLEOTIDE SEQUENCE</scope>
</reference>
<organism evidence="1 2">
    <name type="scientific">Acanthoscelides obtectus</name>
    <name type="common">Bean weevil</name>
    <name type="synonym">Bruchus obtectus</name>
    <dbReference type="NCBI Taxonomy" id="200917"/>
    <lineage>
        <taxon>Eukaryota</taxon>
        <taxon>Metazoa</taxon>
        <taxon>Ecdysozoa</taxon>
        <taxon>Arthropoda</taxon>
        <taxon>Hexapoda</taxon>
        <taxon>Insecta</taxon>
        <taxon>Pterygota</taxon>
        <taxon>Neoptera</taxon>
        <taxon>Endopterygota</taxon>
        <taxon>Coleoptera</taxon>
        <taxon>Polyphaga</taxon>
        <taxon>Cucujiformia</taxon>
        <taxon>Chrysomeloidea</taxon>
        <taxon>Chrysomelidae</taxon>
        <taxon>Bruchinae</taxon>
        <taxon>Bruchini</taxon>
        <taxon>Acanthoscelides</taxon>
    </lineage>
</organism>
<accession>A0A9P0MAM3</accession>
<dbReference type="InterPro" id="IPR036397">
    <property type="entry name" value="RNaseH_sf"/>
</dbReference>
<dbReference type="Proteomes" id="UP001152888">
    <property type="component" value="Unassembled WGS sequence"/>
</dbReference>
<gene>
    <name evidence="1" type="ORF">ACAOBT_LOCUS30951</name>
</gene>
<proteinExistence type="predicted"/>
<protein>
    <recommendedName>
        <fullName evidence="3">Tc1-like transposase DDE domain-containing protein</fullName>
    </recommendedName>
</protein>